<evidence type="ECO:0000313" key="8">
    <source>
        <dbReference type="Proteomes" id="UP000094527"/>
    </source>
</evidence>
<organism evidence="7 8">
    <name type="scientific">Orchesella cincta</name>
    <name type="common">Springtail</name>
    <name type="synonym">Podura cincta</name>
    <dbReference type="NCBI Taxonomy" id="48709"/>
    <lineage>
        <taxon>Eukaryota</taxon>
        <taxon>Metazoa</taxon>
        <taxon>Ecdysozoa</taxon>
        <taxon>Arthropoda</taxon>
        <taxon>Hexapoda</taxon>
        <taxon>Collembola</taxon>
        <taxon>Entomobryomorpha</taxon>
        <taxon>Entomobryoidea</taxon>
        <taxon>Orchesellidae</taxon>
        <taxon>Orchesellinae</taxon>
        <taxon>Orchesella</taxon>
    </lineage>
</organism>
<sequence length="222" mass="25285">MTPEELARTRCPLQKNLGSVKSLAIHQHRMHPELFGMEALPSSTSTSPIQCSECGIYVSSRLHLDYHIRNTHERVQRHICEECGKGFKFQCHLEAHMIVHRTEREFVCHLCGLDYPVKQSLVKHMSKFHSDAATKSEEAGGSGEIFSCKYCELTSPFKVVIQRHQLTHKKEMGHQCEICQSVTQAMPGSGDIFGSIIRPKRKWWSVLFAGNHLEIKIICKTT</sequence>
<dbReference type="PANTHER" id="PTHR24379:SF121">
    <property type="entry name" value="C2H2-TYPE DOMAIN-CONTAINING PROTEIN"/>
    <property type="match status" value="1"/>
</dbReference>
<proteinExistence type="predicted"/>
<dbReference type="AlphaFoldDB" id="A0A1D2MCA1"/>
<evidence type="ECO:0000259" key="6">
    <source>
        <dbReference type="PROSITE" id="PS50157"/>
    </source>
</evidence>
<reference evidence="7 8" key="1">
    <citation type="journal article" date="2016" name="Genome Biol. Evol.">
        <title>Gene Family Evolution Reflects Adaptation to Soil Environmental Stressors in the Genome of the Collembolan Orchesella cincta.</title>
        <authorList>
            <person name="Faddeeva-Vakhrusheva A."/>
            <person name="Derks M.F."/>
            <person name="Anvar S.Y."/>
            <person name="Agamennone V."/>
            <person name="Suring W."/>
            <person name="Smit S."/>
            <person name="van Straalen N.M."/>
            <person name="Roelofs D."/>
        </authorList>
    </citation>
    <scope>NUCLEOTIDE SEQUENCE [LARGE SCALE GENOMIC DNA]</scope>
    <source>
        <tissue evidence="7">Mixed pool</tissue>
    </source>
</reference>
<feature type="domain" description="C2H2-type" evidence="6">
    <location>
        <begin position="106"/>
        <end position="134"/>
    </location>
</feature>
<dbReference type="PROSITE" id="PS50157">
    <property type="entry name" value="ZINC_FINGER_C2H2_2"/>
    <property type="match status" value="3"/>
</dbReference>
<accession>A0A1D2MCA1</accession>
<dbReference type="InterPro" id="IPR013087">
    <property type="entry name" value="Znf_C2H2_type"/>
</dbReference>
<evidence type="ECO:0000313" key="7">
    <source>
        <dbReference type="EMBL" id="ODM90600.1"/>
    </source>
</evidence>
<feature type="domain" description="C2H2-type" evidence="6">
    <location>
        <begin position="49"/>
        <end position="77"/>
    </location>
</feature>
<keyword evidence="2" id="KW-0677">Repeat</keyword>
<dbReference type="STRING" id="48709.A0A1D2MCA1"/>
<dbReference type="InterPro" id="IPR036236">
    <property type="entry name" value="Znf_C2H2_sf"/>
</dbReference>
<gene>
    <name evidence="7" type="ORF">Ocin01_16083</name>
</gene>
<protein>
    <submittedName>
        <fullName evidence="7">Zinc finger and BTB domain-containing protein 48</fullName>
    </submittedName>
</protein>
<keyword evidence="1" id="KW-0479">Metal-binding</keyword>
<evidence type="ECO:0000256" key="4">
    <source>
        <dbReference type="ARBA" id="ARBA00022833"/>
    </source>
</evidence>
<keyword evidence="3 5" id="KW-0863">Zinc-finger</keyword>
<dbReference type="PANTHER" id="PTHR24379">
    <property type="entry name" value="KRAB AND ZINC FINGER DOMAIN-CONTAINING"/>
    <property type="match status" value="1"/>
</dbReference>
<feature type="domain" description="C2H2-type" evidence="6">
    <location>
        <begin position="78"/>
        <end position="105"/>
    </location>
</feature>
<evidence type="ECO:0000256" key="3">
    <source>
        <dbReference type="ARBA" id="ARBA00022771"/>
    </source>
</evidence>
<evidence type="ECO:0000256" key="5">
    <source>
        <dbReference type="PROSITE-ProRule" id="PRU00042"/>
    </source>
</evidence>
<dbReference type="Pfam" id="PF00096">
    <property type="entry name" value="zf-C2H2"/>
    <property type="match status" value="2"/>
</dbReference>
<comment type="caution">
    <text evidence="7">The sequence shown here is derived from an EMBL/GenBank/DDBJ whole genome shotgun (WGS) entry which is preliminary data.</text>
</comment>
<name>A0A1D2MCA1_ORCCI</name>
<dbReference type="SUPFAM" id="SSF57667">
    <property type="entry name" value="beta-beta-alpha zinc fingers"/>
    <property type="match status" value="3"/>
</dbReference>
<dbReference type="SMART" id="SM00355">
    <property type="entry name" value="ZnF_C2H2"/>
    <property type="match status" value="5"/>
</dbReference>
<keyword evidence="4" id="KW-0862">Zinc</keyword>
<dbReference type="GO" id="GO:0008270">
    <property type="term" value="F:zinc ion binding"/>
    <property type="evidence" value="ECO:0007669"/>
    <property type="project" value="UniProtKB-KW"/>
</dbReference>
<dbReference type="Gene3D" id="3.30.160.60">
    <property type="entry name" value="Classic Zinc Finger"/>
    <property type="match status" value="2"/>
</dbReference>
<dbReference type="PROSITE" id="PS00028">
    <property type="entry name" value="ZINC_FINGER_C2H2_1"/>
    <property type="match status" value="3"/>
</dbReference>
<dbReference type="Proteomes" id="UP000094527">
    <property type="component" value="Unassembled WGS sequence"/>
</dbReference>
<evidence type="ECO:0000256" key="2">
    <source>
        <dbReference type="ARBA" id="ARBA00022737"/>
    </source>
</evidence>
<dbReference type="OrthoDB" id="6601382at2759"/>
<keyword evidence="8" id="KW-1185">Reference proteome</keyword>
<evidence type="ECO:0000256" key="1">
    <source>
        <dbReference type="ARBA" id="ARBA00022723"/>
    </source>
</evidence>
<dbReference type="EMBL" id="LJIJ01001887">
    <property type="protein sequence ID" value="ODM90600.1"/>
    <property type="molecule type" value="Genomic_DNA"/>
</dbReference>